<reference evidence="1 3" key="1">
    <citation type="submission" date="2017-09" db="EMBL/GenBank/DDBJ databases">
        <title>Large-scale bioinformatics analysis of Bacillus genomes uncovers conserved roles of natural products in bacterial physiology.</title>
        <authorList>
            <consortium name="Agbiome Team Llc"/>
            <person name="Bleich R.M."/>
            <person name="Kirk G.J."/>
            <person name="Santa Maria K.C."/>
            <person name="Allen S.E."/>
            <person name="Farag S."/>
            <person name="Shank E.A."/>
            <person name="Bowers A."/>
        </authorList>
    </citation>
    <scope>NUCLEOTIDE SEQUENCE [LARGE SCALE GENOMIC DNA]</scope>
    <source>
        <strain evidence="1 3">AFS027958</strain>
    </source>
</reference>
<evidence type="ECO:0000313" key="4">
    <source>
        <dbReference type="Proteomes" id="UP000224044"/>
    </source>
</evidence>
<accession>A0A2B4VIF5</accession>
<dbReference type="EMBL" id="NUAJ01000015">
    <property type="protein sequence ID" value="PEN53783.1"/>
    <property type="molecule type" value="Genomic_DNA"/>
</dbReference>
<proteinExistence type="predicted"/>
<organism evidence="2 4">
    <name type="scientific">Bacillus toyonensis</name>
    <dbReference type="NCBI Taxonomy" id="155322"/>
    <lineage>
        <taxon>Bacteria</taxon>
        <taxon>Bacillati</taxon>
        <taxon>Bacillota</taxon>
        <taxon>Bacilli</taxon>
        <taxon>Bacillales</taxon>
        <taxon>Bacillaceae</taxon>
        <taxon>Bacillus</taxon>
        <taxon>Bacillus cereus group</taxon>
    </lineage>
</organism>
<dbReference type="Proteomes" id="UP000220934">
    <property type="component" value="Unassembled WGS sequence"/>
</dbReference>
<dbReference type="Proteomes" id="UP000224044">
    <property type="component" value="Unassembled WGS sequence"/>
</dbReference>
<name>A0A2B4VIF5_9BACI</name>
<reference evidence="2 4" key="2">
    <citation type="submission" date="2017-09" db="EMBL/GenBank/DDBJ databases">
        <title>Large-scale bioinformatics analysis of Bacillus genomes uncovers conserved roles of natural products in bacterial physiology.</title>
        <authorList>
            <consortium name="Agbiome Team Llc"/>
            <person name="Bleich R.M."/>
            <person name="Grubbs K.J."/>
            <person name="Santa Maria K.C."/>
            <person name="Allen S.E."/>
            <person name="Farag S."/>
            <person name="Shank E.A."/>
            <person name="Bowers A."/>
        </authorList>
    </citation>
    <scope>NUCLEOTIDE SEQUENCE [LARGE SCALE GENOMIC DNA]</scope>
    <source>
        <strain evidence="2 4">AFS042148</strain>
    </source>
</reference>
<evidence type="ECO:0000313" key="3">
    <source>
        <dbReference type="Proteomes" id="UP000220934"/>
    </source>
</evidence>
<evidence type="ECO:0000313" key="2">
    <source>
        <dbReference type="EMBL" id="PHE12713.1"/>
    </source>
</evidence>
<evidence type="ECO:0000313" key="1">
    <source>
        <dbReference type="EMBL" id="PEN53783.1"/>
    </source>
</evidence>
<sequence length="80" mass="9701">MGVWWGMGKVKELESIIKELEEEIQWRDNHIIEINSDNTRVLEQSMEVARLIELYDKFIRKMNLEDELKVFLKEEINSYN</sequence>
<gene>
    <name evidence="1" type="ORF">CN596_14960</name>
    <name evidence="2" type="ORF">COF62_14505</name>
</gene>
<protein>
    <submittedName>
        <fullName evidence="2">Uncharacterized protein</fullName>
    </submittedName>
</protein>
<comment type="caution">
    <text evidence="2">The sequence shown here is derived from an EMBL/GenBank/DDBJ whole genome shotgun (WGS) entry which is preliminary data.</text>
</comment>
<dbReference type="AlphaFoldDB" id="A0A2B4VIF5"/>
<dbReference type="EMBL" id="NUSY01000018">
    <property type="protein sequence ID" value="PHE12713.1"/>
    <property type="molecule type" value="Genomic_DNA"/>
</dbReference>